<evidence type="ECO:0000256" key="3">
    <source>
        <dbReference type="ARBA" id="ARBA00023002"/>
    </source>
</evidence>
<dbReference type="Proteomes" id="UP000551758">
    <property type="component" value="Unassembled WGS sequence"/>
</dbReference>
<dbReference type="GO" id="GO:0050660">
    <property type="term" value="F:flavin adenine dinucleotide binding"/>
    <property type="evidence" value="ECO:0007669"/>
    <property type="project" value="InterPro"/>
</dbReference>
<reference evidence="4 5" key="1">
    <citation type="journal article" date="2020" name="Mol. Biol. Evol.">
        <title>Interspecific Gene Flow and the Evolution of Specialization in Black and White Rhinoceros.</title>
        <authorList>
            <person name="Moodley Y."/>
            <person name="Westbury M.V."/>
            <person name="Russo I.M."/>
            <person name="Gopalakrishnan S."/>
            <person name="Rakotoarivelo A."/>
            <person name="Olsen R.A."/>
            <person name="Prost S."/>
            <person name="Tunstall T."/>
            <person name="Ryder O.A."/>
            <person name="Dalen L."/>
            <person name="Bruford M.W."/>
        </authorList>
    </citation>
    <scope>NUCLEOTIDE SEQUENCE [LARGE SCALE GENOMIC DNA]</scope>
    <source>
        <strain evidence="4">SBR-YM</strain>
        <tissue evidence="4">Skin</tissue>
    </source>
</reference>
<sequence length="262" mass="29928">VQRSVFPQQGIEESGGIYGKENPRDWLWEFWRRPGCGAQPRRKAEKLTLKFGEELKAFVSFSPSISSQDTILSRISKAVSRPRFLKPQVSVHDNLPNHIISGRMMIKSSVKEFMESDAIFEDDAVTIIDNQISLWHRVFPLHLEKPTLAFIGLIQPVVIPATELQSRWVTCTLKAVRWKFSLDHAPYTSTTSRDWGNGMPTWFQFLCATLAISEFMITCYECDRVEQRLQGSMSLSPLPKAIPDGFRWLNSPHLACSQIIDD</sequence>
<keyword evidence="3" id="KW-0560">Oxidoreductase</keyword>
<organism evidence="4 5">
    <name type="scientific">Diceros bicornis minor</name>
    <name type="common">South-central black rhinoceros</name>
    <dbReference type="NCBI Taxonomy" id="77932"/>
    <lineage>
        <taxon>Eukaryota</taxon>
        <taxon>Metazoa</taxon>
        <taxon>Chordata</taxon>
        <taxon>Craniata</taxon>
        <taxon>Vertebrata</taxon>
        <taxon>Euteleostomi</taxon>
        <taxon>Mammalia</taxon>
        <taxon>Eutheria</taxon>
        <taxon>Laurasiatheria</taxon>
        <taxon>Perissodactyla</taxon>
        <taxon>Rhinocerotidae</taxon>
        <taxon>Diceros</taxon>
    </lineage>
</organism>
<comment type="caution">
    <text evidence="4">The sequence shown here is derived from an EMBL/GenBank/DDBJ whole genome shotgun (WGS) entry which is preliminary data.</text>
</comment>
<feature type="non-terminal residue" evidence="4">
    <location>
        <position position="262"/>
    </location>
</feature>
<evidence type="ECO:0000313" key="4">
    <source>
        <dbReference type="EMBL" id="KAF5920232.1"/>
    </source>
</evidence>
<gene>
    <name evidence="4" type="ORF">HPG69_010636</name>
</gene>
<protein>
    <submittedName>
        <fullName evidence="4">Uncharacterized protein</fullName>
    </submittedName>
</protein>
<keyword evidence="1" id="KW-0285">Flavoprotein</keyword>
<keyword evidence="5" id="KW-1185">Reference proteome</keyword>
<proteinExistence type="predicted"/>
<dbReference type="AlphaFoldDB" id="A0A7J7EWN4"/>
<keyword evidence="2" id="KW-0274">FAD</keyword>
<evidence type="ECO:0000256" key="1">
    <source>
        <dbReference type="ARBA" id="ARBA00022630"/>
    </source>
</evidence>
<evidence type="ECO:0000313" key="5">
    <source>
        <dbReference type="Proteomes" id="UP000551758"/>
    </source>
</evidence>
<evidence type="ECO:0000256" key="2">
    <source>
        <dbReference type="ARBA" id="ARBA00022827"/>
    </source>
</evidence>
<dbReference type="GO" id="GO:0004499">
    <property type="term" value="F:N,N-dimethylaniline monooxygenase activity"/>
    <property type="evidence" value="ECO:0007669"/>
    <property type="project" value="InterPro"/>
</dbReference>
<accession>A0A7J7EWN4</accession>
<dbReference type="Pfam" id="PF00743">
    <property type="entry name" value="FMO-like"/>
    <property type="match status" value="1"/>
</dbReference>
<dbReference type="GO" id="GO:0050661">
    <property type="term" value="F:NADP binding"/>
    <property type="evidence" value="ECO:0007669"/>
    <property type="project" value="InterPro"/>
</dbReference>
<dbReference type="InterPro" id="IPR020946">
    <property type="entry name" value="Flavin_mOase-like"/>
</dbReference>
<name>A0A7J7EWN4_DICBM</name>
<dbReference type="EMBL" id="JACDTQ010002144">
    <property type="protein sequence ID" value="KAF5920232.1"/>
    <property type="molecule type" value="Genomic_DNA"/>
</dbReference>